<dbReference type="PANTHER" id="PTHR45677">
    <property type="entry name" value="GLUTAMATE DECARBOXYLASE-RELATED"/>
    <property type="match status" value="1"/>
</dbReference>
<keyword evidence="5 6" id="KW-0456">Lyase</keyword>
<dbReference type="Gene3D" id="3.90.1150.170">
    <property type="match status" value="1"/>
</dbReference>
<evidence type="ECO:0000256" key="4">
    <source>
        <dbReference type="ARBA" id="ARBA00022898"/>
    </source>
</evidence>
<evidence type="ECO:0000256" key="6">
    <source>
        <dbReference type="RuleBase" id="RU000382"/>
    </source>
</evidence>
<evidence type="ECO:0000313" key="7">
    <source>
        <dbReference type="EMBL" id="RNA18520.1"/>
    </source>
</evidence>
<dbReference type="EMBL" id="REGN01004225">
    <property type="protein sequence ID" value="RNA18520.1"/>
    <property type="molecule type" value="Genomic_DNA"/>
</dbReference>
<dbReference type="STRING" id="10195.A0A3M7R4J5"/>
<evidence type="ECO:0000313" key="8">
    <source>
        <dbReference type="Proteomes" id="UP000276133"/>
    </source>
</evidence>
<dbReference type="AlphaFoldDB" id="A0A3M7R4J5"/>
<name>A0A3M7R4J5_BRAPC</name>
<evidence type="ECO:0000256" key="1">
    <source>
        <dbReference type="ARBA" id="ARBA00001933"/>
    </source>
</evidence>
<dbReference type="InterPro" id="IPR015424">
    <property type="entry name" value="PyrdxlP-dep_Trfase"/>
</dbReference>
<dbReference type="SUPFAM" id="SSF53383">
    <property type="entry name" value="PLP-dependent transferases"/>
    <property type="match status" value="1"/>
</dbReference>
<dbReference type="Pfam" id="PF00282">
    <property type="entry name" value="Pyridoxal_deC"/>
    <property type="match status" value="1"/>
</dbReference>
<comment type="caution">
    <text evidence="7">The sequence shown here is derived from an EMBL/GenBank/DDBJ whole genome shotgun (WGS) entry which is preliminary data.</text>
</comment>
<dbReference type="InterPro" id="IPR015421">
    <property type="entry name" value="PyrdxlP-dep_Trfase_major"/>
</dbReference>
<dbReference type="OrthoDB" id="392571at2759"/>
<evidence type="ECO:0000256" key="5">
    <source>
        <dbReference type="ARBA" id="ARBA00023239"/>
    </source>
</evidence>
<organism evidence="7 8">
    <name type="scientific">Brachionus plicatilis</name>
    <name type="common">Marine rotifer</name>
    <name type="synonym">Brachionus muelleri</name>
    <dbReference type="NCBI Taxonomy" id="10195"/>
    <lineage>
        <taxon>Eukaryota</taxon>
        <taxon>Metazoa</taxon>
        <taxon>Spiralia</taxon>
        <taxon>Gnathifera</taxon>
        <taxon>Rotifera</taxon>
        <taxon>Eurotatoria</taxon>
        <taxon>Monogononta</taxon>
        <taxon>Pseudotrocha</taxon>
        <taxon>Ploima</taxon>
        <taxon>Brachionidae</taxon>
        <taxon>Brachionus</taxon>
    </lineage>
</organism>
<keyword evidence="3" id="KW-0210">Decarboxylase</keyword>
<evidence type="ECO:0000256" key="3">
    <source>
        <dbReference type="ARBA" id="ARBA00022793"/>
    </source>
</evidence>
<dbReference type="Gene3D" id="3.40.640.10">
    <property type="entry name" value="Type I PLP-dependent aspartate aminotransferase-like (Major domain)"/>
    <property type="match status" value="1"/>
</dbReference>
<comment type="similarity">
    <text evidence="2 6">Belongs to the group II decarboxylase family.</text>
</comment>
<dbReference type="InterPro" id="IPR002129">
    <property type="entry name" value="PyrdxlP-dep_de-COase"/>
</dbReference>
<keyword evidence="8" id="KW-1185">Reference proteome</keyword>
<dbReference type="GO" id="GO:0009449">
    <property type="term" value="P:gamma-aminobutyric acid biosynthetic process"/>
    <property type="evidence" value="ECO:0007669"/>
    <property type="project" value="TreeGrafter"/>
</dbReference>
<proteinExistence type="inferred from homology"/>
<reference evidence="7 8" key="1">
    <citation type="journal article" date="2018" name="Sci. Rep.">
        <title>Genomic signatures of local adaptation to the degree of environmental predictability in rotifers.</title>
        <authorList>
            <person name="Franch-Gras L."/>
            <person name="Hahn C."/>
            <person name="Garcia-Roger E.M."/>
            <person name="Carmona M.J."/>
            <person name="Serra M."/>
            <person name="Gomez A."/>
        </authorList>
    </citation>
    <scope>NUCLEOTIDE SEQUENCE [LARGE SCALE GENOMIC DNA]</scope>
    <source>
        <strain evidence="7">HYR1</strain>
    </source>
</reference>
<sequence>MTFLYVKVSYVIFFCKSITLFINKDILPNGEYETTCEFLQRILDLMLVYIQKANDRTEKILKFQYPDDLKNSLDLEIKSEPLSLKKLIEDCQMVMDNAVKTGHPRFFNQLSQGLDIVSLAGEWITATTNTNMFTYEIAPVYNLIEMAVLDKMRTFIGWEEPCDGLFNPGGSISNLYAVQRNLMDCMKHQKLLLLNSRFLHFSIKQIDN</sequence>
<dbReference type="PANTHER" id="PTHR45677:SF10">
    <property type="entry name" value="GLUTAMATE DECARBOXYLASE"/>
    <property type="match status" value="1"/>
</dbReference>
<keyword evidence="4 6" id="KW-0663">Pyridoxal phosphate</keyword>
<gene>
    <name evidence="7" type="ORF">BpHYR1_014211</name>
</gene>
<dbReference type="GO" id="GO:0005737">
    <property type="term" value="C:cytoplasm"/>
    <property type="evidence" value="ECO:0007669"/>
    <property type="project" value="TreeGrafter"/>
</dbReference>
<dbReference type="GO" id="GO:0030170">
    <property type="term" value="F:pyridoxal phosphate binding"/>
    <property type="evidence" value="ECO:0007669"/>
    <property type="project" value="InterPro"/>
</dbReference>
<comment type="cofactor">
    <cofactor evidence="1 6">
        <name>pyridoxal 5'-phosphate</name>
        <dbReference type="ChEBI" id="CHEBI:597326"/>
    </cofactor>
</comment>
<dbReference type="Proteomes" id="UP000276133">
    <property type="component" value="Unassembled WGS sequence"/>
</dbReference>
<protein>
    <submittedName>
        <fullName evidence="7">Glutamate decarboxylase</fullName>
    </submittedName>
</protein>
<accession>A0A3M7R4J5</accession>
<dbReference type="GO" id="GO:0004351">
    <property type="term" value="F:glutamate decarboxylase activity"/>
    <property type="evidence" value="ECO:0007669"/>
    <property type="project" value="TreeGrafter"/>
</dbReference>
<evidence type="ECO:0000256" key="2">
    <source>
        <dbReference type="ARBA" id="ARBA00009533"/>
    </source>
</evidence>